<protein>
    <recommendedName>
        <fullName evidence="4">DUF4878 domain-containing protein</fullName>
    </recommendedName>
</protein>
<evidence type="ECO:0000256" key="1">
    <source>
        <dbReference type="SAM" id="SignalP"/>
    </source>
</evidence>
<comment type="caution">
    <text evidence="2">The sequence shown here is derived from an EMBL/GenBank/DDBJ whole genome shotgun (WGS) entry which is preliminary data.</text>
</comment>
<accession>D6SUU4</accession>
<dbReference type="AlphaFoldDB" id="D6SUU4"/>
<keyword evidence="1" id="KW-0732">Signal</keyword>
<gene>
    <name evidence="2" type="ORF">Dthio_PD0388</name>
</gene>
<evidence type="ECO:0000313" key="2">
    <source>
        <dbReference type="EMBL" id="EFI33074.1"/>
    </source>
</evidence>
<name>D6SUU4_9BACT</name>
<sequence>MPKVILSMITLFFVFMLAGCSSGPSDSEVKSLLEEKYEEYNQQASMMPDAQIEVDSIEVHECSQSENQTGYICTVTVEGSTGVTGTGSETSDVRFIESDSGDWRIVN</sequence>
<organism evidence="2 3">
    <name type="scientific">Desulfonatronospira thiodismutans ASO3-1</name>
    <dbReference type="NCBI Taxonomy" id="555779"/>
    <lineage>
        <taxon>Bacteria</taxon>
        <taxon>Pseudomonadati</taxon>
        <taxon>Thermodesulfobacteriota</taxon>
        <taxon>Desulfovibrionia</taxon>
        <taxon>Desulfovibrionales</taxon>
        <taxon>Desulfonatronovibrionaceae</taxon>
        <taxon>Desulfonatronospira</taxon>
    </lineage>
</organism>
<proteinExistence type="predicted"/>
<feature type="chain" id="PRO_5003088208" description="DUF4878 domain-containing protein" evidence="1">
    <location>
        <begin position="19"/>
        <end position="107"/>
    </location>
</feature>
<dbReference type="PROSITE" id="PS51257">
    <property type="entry name" value="PROKAR_LIPOPROTEIN"/>
    <property type="match status" value="1"/>
</dbReference>
<feature type="signal peptide" evidence="1">
    <location>
        <begin position="1"/>
        <end position="18"/>
    </location>
</feature>
<reference evidence="2" key="1">
    <citation type="submission" date="2010-05" db="EMBL/GenBank/DDBJ databases">
        <title>The draft genome of Desulfonatronospira thiodismutans ASO3-1.</title>
        <authorList>
            <consortium name="US DOE Joint Genome Institute (JGI-PGF)"/>
            <person name="Lucas S."/>
            <person name="Copeland A."/>
            <person name="Lapidus A."/>
            <person name="Cheng J.-F."/>
            <person name="Bruce D."/>
            <person name="Goodwin L."/>
            <person name="Pitluck S."/>
            <person name="Chertkov O."/>
            <person name="Brettin T."/>
            <person name="Detter J.C."/>
            <person name="Han C."/>
            <person name="Land M.L."/>
            <person name="Hauser L."/>
            <person name="Kyrpides N."/>
            <person name="Mikhailova N."/>
            <person name="Muyzer G."/>
            <person name="Woyke T."/>
        </authorList>
    </citation>
    <scope>NUCLEOTIDE SEQUENCE [LARGE SCALE GENOMIC DNA]</scope>
    <source>
        <strain evidence="2">ASO3-1</strain>
    </source>
</reference>
<evidence type="ECO:0008006" key="4">
    <source>
        <dbReference type="Google" id="ProtNLM"/>
    </source>
</evidence>
<evidence type="ECO:0000313" key="3">
    <source>
        <dbReference type="Proteomes" id="UP000005496"/>
    </source>
</evidence>
<dbReference type="Proteomes" id="UP000005496">
    <property type="component" value="Unassembled WGS sequence"/>
</dbReference>
<dbReference type="EMBL" id="ACJN02000004">
    <property type="protein sequence ID" value="EFI33074.1"/>
    <property type="molecule type" value="Genomic_DNA"/>
</dbReference>
<keyword evidence="3" id="KW-1185">Reference proteome</keyword>